<dbReference type="HOGENOM" id="CLU_729485_0_0_1"/>
<feature type="compositionally biased region" description="Polar residues" evidence="8">
    <location>
        <begin position="350"/>
        <end position="362"/>
    </location>
</feature>
<keyword evidence="7" id="KW-0539">Nucleus</keyword>
<accession>H2YKL1</accession>
<feature type="region of interest" description="Disordered" evidence="8">
    <location>
        <begin position="348"/>
        <end position="367"/>
    </location>
</feature>
<proteinExistence type="predicted"/>
<dbReference type="Proteomes" id="UP000007875">
    <property type="component" value="Unassembled WGS sequence"/>
</dbReference>
<dbReference type="GO" id="GO:0000981">
    <property type="term" value="F:DNA-binding transcription factor activity, RNA polymerase II-specific"/>
    <property type="evidence" value="ECO:0007669"/>
    <property type="project" value="TreeGrafter"/>
</dbReference>
<keyword evidence="4" id="KW-0805">Transcription regulation</keyword>
<dbReference type="InParanoid" id="H2YKL1"/>
<dbReference type="GO" id="GO:0045944">
    <property type="term" value="P:positive regulation of transcription by RNA polymerase II"/>
    <property type="evidence" value="ECO:0007669"/>
    <property type="project" value="TreeGrafter"/>
</dbReference>
<evidence type="ECO:0000259" key="9">
    <source>
        <dbReference type="PROSITE" id="PS50888"/>
    </source>
</evidence>
<dbReference type="OMA" id="IWCLSEM"/>
<reference evidence="10" key="2">
    <citation type="submission" date="2025-08" db="UniProtKB">
        <authorList>
            <consortium name="Ensembl"/>
        </authorList>
    </citation>
    <scope>IDENTIFICATION</scope>
</reference>
<keyword evidence="1" id="KW-0217">Developmental protein</keyword>
<dbReference type="PROSITE" id="PS50888">
    <property type="entry name" value="BHLH"/>
    <property type="match status" value="1"/>
</dbReference>
<feature type="region of interest" description="Disordered" evidence="8">
    <location>
        <begin position="28"/>
        <end position="48"/>
    </location>
</feature>
<evidence type="ECO:0000256" key="6">
    <source>
        <dbReference type="ARBA" id="ARBA00023163"/>
    </source>
</evidence>
<evidence type="ECO:0000256" key="7">
    <source>
        <dbReference type="ARBA" id="ARBA00023242"/>
    </source>
</evidence>
<dbReference type="STRING" id="51511.ENSCSAVP00000005863"/>
<keyword evidence="6" id="KW-0804">Transcription</keyword>
<dbReference type="SMART" id="SM00353">
    <property type="entry name" value="HLH"/>
    <property type="match status" value="1"/>
</dbReference>
<dbReference type="InterPro" id="IPR011598">
    <property type="entry name" value="bHLH_dom"/>
</dbReference>
<evidence type="ECO:0000256" key="8">
    <source>
        <dbReference type="SAM" id="MobiDB-lite"/>
    </source>
</evidence>
<organism evidence="10 11">
    <name type="scientific">Ciona savignyi</name>
    <name type="common">Pacific transparent sea squirt</name>
    <dbReference type="NCBI Taxonomy" id="51511"/>
    <lineage>
        <taxon>Eukaryota</taxon>
        <taxon>Metazoa</taxon>
        <taxon>Chordata</taxon>
        <taxon>Tunicata</taxon>
        <taxon>Ascidiacea</taxon>
        <taxon>Phlebobranchia</taxon>
        <taxon>Cionidae</taxon>
        <taxon>Ciona</taxon>
    </lineage>
</organism>
<evidence type="ECO:0000256" key="2">
    <source>
        <dbReference type="ARBA" id="ARBA00022782"/>
    </source>
</evidence>
<keyword evidence="2" id="KW-0221">Differentiation</keyword>
<reference evidence="10" key="3">
    <citation type="submission" date="2025-09" db="UniProtKB">
        <authorList>
            <consortium name="Ensembl"/>
        </authorList>
    </citation>
    <scope>IDENTIFICATION</scope>
</reference>
<dbReference type="eggNOG" id="KOG3898">
    <property type="taxonomic scope" value="Eukaryota"/>
</dbReference>
<feature type="domain" description="BHLH" evidence="9">
    <location>
        <begin position="96"/>
        <end position="148"/>
    </location>
</feature>
<dbReference type="AlphaFoldDB" id="H2YKL1"/>
<evidence type="ECO:0000256" key="4">
    <source>
        <dbReference type="ARBA" id="ARBA00023015"/>
    </source>
</evidence>
<evidence type="ECO:0000313" key="11">
    <source>
        <dbReference type="Proteomes" id="UP000007875"/>
    </source>
</evidence>
<sequence>MLDYSANRSDQGYSIFTTVVPTTVSTSVKQSADGGNWSAQTPQEHATNSRITIYNVGRSNRKCDCHSNENCEKTEKPKKKRRRERSPVTVNKLKKIRRSKANDRERNRMHGLNDALEELRHVLPTYPDETKLTKIETLRFAYNYIWCLSEMLKNGTSTANFADAKSAAHEMMTSSVTSSQPGAENFHPTTYPEFNPQNDMTAFQQQPAHFGYQFQNQFRPANDEIQPNVTSVEIPDDLESIQTPFIPTQSEYMMENAVSSQQCEIYYQNNNSNNNNNNNSTILPSISNSLLARRNISSPMTLPSSLPTQFHAPISPPFSGNSPTCPSPLFPVSQANFYMPPTPSDCGSLAGSSPFNSPQKQLPSPEVAYLPNYPMNLLR</sequence>
<protein>
    <recommendedName>
        <fullName evidence="9">BHLH domain-containing protein</fullName>
    </recommendedName>
</protein>
<dbReference type="GO" id="GO:0007423">
    <property type="term" value="P:sensory organ development"/>
    <property type="evidence" value="ECO:0007669"/>
    <property type="project" value="TreeGrafter"/>
</dbReference>
<dbReference type="PANTHER" id="PTHR19290:SF163">
    <property type="entry name" value="BASIC HELIX-LOOP-HELIX NEURAL TRANSCRIPTION FACTOR TAP"/>
    <property type="match status" value="1"/>
</dbReference>
<dbReference type="GeneTree" id="ENSGT00940000169303"/>
<dbReference type="GO" id="GO:0005634">
    <property type="term" value="C:nucleus"/>
    <property type="evidence" value="ECO:0007669"/>
    <property type="project" value="TreeGrafter"/>
</dbReference>
<keyword evidence="3" id="KW-0524">Neurogenesis</keyword>
<evidence type="ECO:0000256" key="3">
    <source>
        <dbReference type="ARBA" id="ARBA00022902"/>
    </source>
</evidence>
<dbReference type="InterPro" id="IPR050359">
    <property type="entry name" value="bHLH_transcription_factors"/>
</dbReference>
<name>H2YKL1_CIOSA</name>
<dbReference type="CDD" id="cd11428">
    <property type="entry name" value="bHLH_TS_NGN"/>
    <property type="match status" value="1"/>
</dbReference>
<dbReference type="GO" id="GO:0070888">
    <property type="term" value="F:E-box binding"/>
    <property type="evidence" value="ECO:0007669"/>
    <property type="project" value="TreeGrafter"/>
</dbReference>
<dbReference type="SUPFAM" id="SSF47459">
    <property type="entry name" value="HLH, helix-loop-helix DNA-binding domain"/>
    <property type="match status" value="1"/>
</dbReference>
<keyword evidence="5" id="KW-0238">DNA-binding</keyword>
<keyword evidence="11" id="KW-1185">Reference proteome</keyword>
<dbReference type="Pfam" id="PF00010">
    <property type="entry name" value="HLH"/>
    <property type="match status" value="1"/>
</dbReference>
<evidence type="ECO:0000256" key="1">
    <source>
        <dbReference type="ARBA" id="ARBA00022473"/>
    </source>
</evidence>
<dbReference type="Gene3D" id="4.10.280.10">
    <property type="entry name" value="Helix-loop-helix DNA-binding domain"/>
    <property type="match status" value="1"/>
</dbReference>
<dbReference type="GO" id="GO:0061564">
    <property type="term" value="P:axon development"/>
    <property type="evidence" value="ECO:0007669"/>
    <property type="project" value="TreeGrafter"/>
</dbReference>
<reference evidence="11" key="1">
    <citation type="submission" date="2003-08" db="EMBL/GenBank/DDBJ databases">
        <authorList>
            <person name="Birren B."/>
            <person name="Nusbaum C."/>
            <person name="Abebe A."/>
            <person name="Abouelleil A."/>
            <person name="Adekoya E."/>
            <person name="Ait-zahra M."/>
            <person name="Allen N."/>
            <person name="Allen T."/>
            <person name="An P."/>
            <person name="Anderson M."/>
            <person name="Anderson S."/>
            <person name="Arachchi H."/>
            <person name="Armbruster J."/>
            <person name="Bachantsang P."/>
            <person name="Baldwin J."/>
            <person name="Barry A."/>
            <person name="Bayul T."/>
            <person name="Blitshsteyn B."/>
            <person name="Bloom T."/>
            <person name="Blye J."/>
            <person name="Boguslavskiy L."/>
            <person name="Borowsky M."/>
            <person name="Boukhgalter B."/>
            <person name="Brunache A."/>
            <person name="Butler J."/>
            <person name="Calixte N."/>
            <person name="Calvo S."/>
            <person name="Camarata J."/>
            <person name="Campo K."/>
            <person name="Chang J."/>
            <person name="Cheshatsang Y."/>
            <person name="Citroen M."/>
            <person name="Collymore A."/>
            <person name="Considine T."/>
            <person name="Cook A."/>
            <person name="Cooke P."/>
            <person name="Corum B."/>
            <person name="Cuomo C."/>
            <person name="David R."/>
            <person name="Dawoe T."/>
            <person name="Degray S."/>
            <person name="Dodge S."/>
            <person name="Dooley K."/>
            <person name="Dorje P."/>
            <person name="Dorjee K."/>
            <person name="Dorris L."/>
            <person name="Duffey N."/>
            <person name="Dupes A."/>
            <person name="Elkins T."/>
            <person name="Engels R."/>
            <person name="Erickson J."/>
            <person name="Farina A."/>
            <person name="Faro S."/>
            <person name="Ferreira P."/>
            <person name="Fischer H."/>
            <person name="Fitzgerald M."/>
            <person name="Foley K."/>
            <person name="Gage D."/>
            <person name="Galagan J."/>
            <person name="Gearin G."/>
            <person name="Gnerre S."/>
            <person name="Gnirke A."/>
            <person name="Goyette A."/>
            <person name="Graham J."/>
            <person name="Grandbois E."/>
            <person name="Gyaltsen K."/>
            <person name="Hafez N."/>
            <person name="Hagopian D."/>
            <person name="Hagos B."/>
            <person name="Hall J."/>
            <person name="Hatcher B."/>
            <person name="Heller A."/>
            <person name="Higgins H."/>
            <person name="Honan T."/>
            <person name="Horn A."/>
            <person name="Houde N."/>
            <person name="Hughes L."/>
            <person name="Hulme W."/>
            <person name="Husby E."/>
            <person name="Iliev I."/>
            <person name="Jaffe D."/>
            <person name="Jones C."/>
            <person name="Kamal M."/>
            <person name="Kamat A."/>
            <person name="Kamvysselis M."/>
            <person name="Karlsson E."/>
            <person name="Kells C."/>
            <person name="Kieu A."/>
            <person name="Kisner P."/>
            <person name="Kodira C."/>
            <person name="Kulbokas E."/>
            <person name="Labutti K."/>
            <person name="Lama D."/>
            <person name="Landers T."/>
            <person name="Leger J."/>
            <person name="Levine S."/>
            <person name="Lewis D."/>
            <person name="Lewis T."/>
            <person name="Lindblad-toh K."/>
            <person name="Liu X."/>
            <person name="Lokyitsang T."/>
            <person name="Lokyitsang Y."/>
            <person name="Lucien O."/>
            <person name="Lui A."/>
            <person name="Ma L.J."/>
            <person name="Mabbitt R."/>
            <person name="Macdonald J."/>
            <person name="Maclean C."/>
            <person name="Major J."/>
            <person name="Manning J."/>
            <person name="Marabella R."/>
            <person name="Maru K."/>
            <person name="Matthews C."/>
            <person name="Mauceli E."/>
            <person name="Mccarthy M."/>
            <person name="Mcdonough S."/>
            <person name="Mcghee T."/>
            <person name="Meldrim J."/>
            <person name="Meneus L."/>
            <person name="Mesirov J."/>
            <person name="Mihalev A."/>
            <person name="Mihova T."/>
            <person name="Mikkelsen T."/>
            <person name="Mlenga V."/>
            <person name="Moru K."/>
            <person name="Mozes J."/>
            <person name="Mulrain L."/>
            <person name="Munson G."/>
            <person name="Naylor J."/>
            <person name="Newes C."/>
            <person name="Nguyen C."/>
            <person name="Nguyen N."/>
            <person name="Nguyen T."/>
            <person name="Nicol R."/>
            <person name="Nielsen C."/>
            <person name="Nizzari M."/>
            <person name="Norbu C."/>
            <person name="Norbu N."/>
            <person name="O'donnell P."/>
            <person name="Okoawo O."/>
            <person name="O'leary S."/>
            <person name="Omotosho B."/>
            <person name="O'neill K."/>
            <person name="Osman S."/>
            <person name="Parker S."/>
            <person name="Perrin D."/>
            <person name="Phunkhang P."/>
            <person name="Piqani B."/>
            <person name="Purcell S."/>
            <person name="Rachupka T."/>
            <person name="Ramasamy U."/>
            <person name="Rameau R."/>
            <person name="Ray V."/>
            <person name="Raymond C."/>
            <person name="Retta R."/>
            <person name="Richardson S."/>
            <person name="Rise C."/>
            <person name="Rodriguez J."/>
            <person name="Rogers J."/>
            <person name="Rogov P."/>
            <person name="Rutman M."/>
            <person name="Schupbach R."/>
            <person name="Seaman C."/>
            <person name="Settipalli S."/>
            <person name="Sharpe T."/>
            <person name="Sheridan J."/>
            <person name="Sherpa N."/>
            <person name="Shi J."/>
            <person name="Smirnov S."/>
            <person name="Smith C."/>
            <person name="Sougnez C."/>
            <person name="Spencer B."/>
            <person name="Stalker J."/>
            <person name="Stange-thomann N."/>
            <person name="Stavropoulos S."/>
            <person name="Stetson K."/>
            <person name="Stone C."/>
            <person name="Stone S."/>
            <person name="Stubbs M."/>
            <person name="Talamas J."/>
            <person name="Tchuinga P."/>
            <person name="Tenzing P."/>
            <person name="Tesfaye S."/>
            <person name="Theodore J."/>
            <person name="Thoulutsang Y."/>
            <person name="Topham K."/>
            <person name="Towey S."/>
            <person name="Tsamla T."/>
            <person name="Tsomo N."/>
            <person name="Vallee D."/>
            <person name="Vassiliev H."/>
            <person name="Venkataraman V."/>
            <person name="Vinson J."/>
            <person name="Vo A."/>
            <person name="Wade C."/>
            <person name="Wang S."/>
            <person name="Wangchuk T."/>
            <person name="Wangdi T."/>
            <person name="Whittaker C."/>
            <person name="Wilkinson J."/>
            <person name="Wu Y."/>
            <person name="Wyman D."/>
            <person name="Yadav S."/>
            <person name="Yang S."/>
            <person name="Yang X."/>
            <person name="Yeager S."/>
            <person name="Yee E."/>
            <person name="Young G."/>
            <person name="Zainoun J."/>
            <person name="Zembeck L."/>
            <person name="Zimmer A."/>
            <person name="Zody M."/>
            <person name="Lander E."/>
        </authorList>
    </citation>
    <scope>NUCLEOTIDE SEQUENCE [LARGE SCALE GENOMIC DNA]</scope>
</reference>
<dbReference type="Ensembl" id="ENSCSAVT00000005938.1">
    <property type="protein sequence ID" value="ENSCSAVP00000005863.1"/>
    <property type="gene ID" value="ENSCSAVG00000003501.1"/>
</dbReference>
<dbReference type="InterPro" id="IPR036638">
    <property type="entry name" value="HLH_DNA-bd_sf"/>
</dbReference>
<feature type="compositionally biased region" description="Polar residues" evidence="8">
    <location>
        <begin position="37"/>
        <end position="48"/>
    </location>
</feature>
<evidence type="ECO:0000256" key="5">
    <source>
        <dbReference type="ARBA" id="ARBA00023125"/>
    </source>
</evidence>
<feature type="compositionally biased region" description="Basic and acidic residues" evidence="8">
    <location>
        <begin position="66"/>
        <end position="75"/>
    </location>
</feature>
<evidence type="ECO:0000313" key="10">
    <source>
        <dbReference type="Ensembl" id="ENSCSAVP00000005863.1"/>
    </source>
</evidence>
<dbReference type="FunFam" id="4.10.280.10:FF:000006">
    <property type="entry name" value="Neurogenic differentiation factor"/>
    <property type="match status" value="1"/>
</dbReference>
<dbReference type="PANTHER" id="PTHR19290">
    <property type="entry name" value="BASIC HELIX-LOOP-HELIX PROTEIN NEUROGENIN-RELATED"/>
    <property type="match status" value="1"/>
</dbReference>
<feature type="region of interest" description="Disordered" evidence="8">
    <location>
        <begin position="66"/>
        <end position="88"/>
    </location>
</feature>
<dbReference type="GO" id="GO:0046983">
    <property type="term" value="F:protein dimerization activity"/>
    <property type="evidence" value="ECO:0007669"/>
    <property type="project" value="InterPro"/>
</dbReference>